<dbReference type="InterPro" id="IPR021109">
    <property type="entry name" value="Peptidase_aspartic_dom_sf"/>
</dbReference>
<proteinExistence type="inferred from homology"/>
<feature type="transmembrane region" description="Helical" evidence="3">
    <location>
        <begin position="90"/>
        <end position="111"/>
    </location>
</feature>
<evidence type="ECO:0000313" key="6">
    <source>
        <dbReference type="Proteomes" id="UP000663853"/>
    </source>
</evidence>
<dbReference type="InterPro" id="IPR033121">
    <property type="entry name" value="PEPTIDASE_A1"/>
</dbReference>
<organism evidence="5 6">
    <name type="scientific">Rhizoctonia solani</name>
    <dbReference type="NCBI Taxonomy" id="456999"/>
    <lineage>
        <taxon>Eukaryota</taxon>
        <taxon>Fungi</taxon>
        <taxon>Dikarya</taxon>
        <taxon>Basidiomycota</taxon>
        <taxon>Agaricomycotina</taxon>
        <taxon>Agaricomycetes</taxon>
        <taxon>Cantharellales</taxon>
        <taxon>Ceratobasidiaceae</taxon>
        <taxon>Rhizoctonia</taxon>
    </lineage>
</organism>
<name>A0A8H3HL74_9AGAM</name>
<accession>A0A8H3HL74</accession>
<comment type="caution">
    <text evidence="5">The sequence shown here is derived from an EMBL/GenBank/DDBJ whole genome shotgun (WGS) entry which is preliminary data.</text>
</comment>
<dbReference type="Pfam" id="PF00026">
    <property type="entry name" value="Asp"/>
    <property type="match status" value="1"/>
</dbReference>
<feature type="transmembrane region" description="Helical" evidence="3">
    <location>
        <begin position="582"/>
        <end position="604"/>
    </location>
</feature>
<dbReference type="GO" id="GO:0004190">
    <property type="term" value="F:aspartic-type endopeptidase activity"/>
    <property type="evidence" value="ECO:0007669"/>
    <property type="project" value="InterPro"/>
</dbReference>
<dbReference type="PANTHER" id="PTHR47966:SF51">
    <property type="entry name" value="BETA-SITE APP-CLEAVING ENZYME, ISOFORM A-RELATED"/>
    <property type="match status" value="1"/>
</dbReference>
<sequence>MSYFPVPNTTSTPHHPSNSPGMYTPQPMPHDSKEDIELKDVSIPHAHYSDHSHSTAYTPDHKTSAIHLAHEHHSKQNTPRGRLNGIIRNIWLTGFMPVVAFAYIAFCYAAATRIVPVRIWRVDEPENHLFAVKAGVTTINIIVITLALLPLKSLLDELKGEEFFRMLRVSRSGVPLKAINNVSTPSHTYGRGLRSILQNHASKYYAGAVLTGLMATLISSLAPAALSVGVVLVDKELTAFRVGSVASDSVVKMYLSGVQTNRKFDVRATEAASMGWVQGVLGVSMSFQATSLKYGVPVPLDLNATDRARYVTDVMVMDPVCTWTIPSPPIVPPANASNSSAEVTISLPDFGVSAQVMASRLVFSSFSSKMSLMVLSDASFSPLVNTSTGDPPITGVMGWLMARCKSCKPSTLGSNNTIDMSGIPTQEYQGTLLVGNATEPQTTELSILMCDPRLTVETREVRLDGSGKITVMEGSGLTRQGNLHLAQTRLLVGNALTKFTSDSGPETMFSGVGKAAQLQMFFGPVENSTLTPVLIPRPVGELTQGYMVAQQAAMRSYLSGRMASSFVPGRMQEKTLVFTSSLPHVIVSTILFIFAAIFINICYLRSNTEQFTLFSVAAALAHSDVGRICEDVKYADRGRGALAEDIALKSLEDRKCPVAGVTGVLVLMNYASKEFSPDSTWAKLPVHSPGRLIDGMPHIPAADVALGTPPQNTSFALNVMSQVQFALTPDCIYCPTEGMYDTSSSSSLIKDPSLGTFGDGAFGGTRGYESITLGGLLQDSHSLMAFIDQMSPNFKLRFAGGHLGLFVPQSNETRRRQNVIYRVNEQDQLLNPVWGLRIGGENPQLTIGALDPEDYEGEINWVPLVNDSSRIQIDALKGYNGNAFPLPSPLTAWIDTLSKNIYVPDLAMFYMNDSLIGPDQFLNINPPNNETFGIRCNNTESPSVAFSVEINGVDYPVNQTDLTRPSSIISASGYCNVGVMKSSDTDYTLGVTFLRSVYLAYRFPTDNCPGYYGFARRKDGPTPTSTQKPRTTPTDAATCLSFVTPSSTPSPTIAISNELKLSGASEETYAVHGRPEDQWVALRGVKDLAPLKVSGGIYNFGG</sequence>
<feature type="compositionally biased region" description="Polar residues" evidence="2">
    <location>
        <begin position="7"/>
        <end position="21"/>
    </location>
</feature>
<keyword evidence="3" id="KW-0812">Transmembrane</keyword>
<protein>
    <recommendedName>
        <fullName evidence="4">Peptidase A1 domain-containing protein</fullName>
    </recommendedName>
</protein>
<dbReference type="Gene3D" id="2.40.70.10">
    <property type="entry name" value="Acid Proteases"/>
    <property type="match status" value="2"/>
</dbReference>
<dbReference type="InterPro" id="IPR034164">
    <property type="entry name" value="Pepsin-like_dom"/>
</dbReference>
<dbReference type="SUPFAM" id="SSF50630">
    <property type="entry name" value="Acid proteases"/>
    <property type="match status" value="1"/>
</dbReference>
<evidence type="ECO:0000256" key="2">
    <source>
        <dbReference type="SAM" id="MobiDB-lite"/>
    </source>
</evidence>
<gene>
    <name evidence="5" type="ORF">RDB_LOCUS143378</name>
</gene>
<evidence type="ECO:0000256" key="3">
    <source>
        <dbReference type="SAM" id="Phobius"/>
    </source>
</evidence>
<dbReference type="InterPro" id="IPR001461">
    <property type="entry name" value="Aspartic_peptidase_A1"/>
</dbReference>
<dbReference type="EMBL" id="CAJMXA010003879">
    <property type="protein sequence ID" value="CAE6519580.1"/>
    <property type="molecule type" value="Genomic_DNA"/>
</dbReference>
<evidence type="ECO:0000313" key="5">
    <source>
        <dbReference type="EMBL" id="CAE6519580.1"/>
    </source>
</evidence>
<dbReference type="AlphaFoldDB" id="A0A8H3HL74"/>
<reference evidence="5" key="1">
    <citation type="submission" date="2021-01" db="EMBL/GenBank/DDBJ databases">
        <authorList>
            <person name="Kaushik A."/>
        </authorList>
    </citation>
    <scope>NUCLEOTIDE SEQUENCE</scope>
    <source>
        <strain evidence="5">AG6-10EEA</strain>
    </source>
</reference>
<feature type="transmembrane region" description="Helical" evidence="3">
    <location>
        <begin position="131"/>
        <end position="151"/>
    </location>
</feature>
<evidence type="ECO:0000256" key="1">
    <source>
        <dbReference type="ARBA" id="ARBA00007447"/>
    </source>
</evidence>
<feature type="region of interest" description="Disordered" evidence="2">
    <location>
        <begin position="1"/>
        <end position="31"/>
    </location>
</feature>
<dbReference type="GO" id="GO:0006508">
    <property type="term" value="P:proteolysis"/>
    <property type="evidence" value="ECO:0007669"/>
    <property type="project" value="InterPro"/>
</dbReference>
<feature type="domain" description="Peptidase A1" evidence="4">
    <location>
        <begin position="700"/>
        <end position="1015"/>
    </location>
</feature>
<comment type="similarity">
    <text evidence="1">Belongs to the peptidase A1 family.</text>
</comment>
<feature type="transmembrane region" description="Helical" evidence="3">
    <location>
        <begin position="204"/>
        <end position="232"/>
    </location>
</feature>
<dbReference type="Proteomes" id="UP000663853">
    <property type="component" value="Unassembled WGS sequence"/>
</dbReference>
<keyword evidence="3" id="KW-0472">Membrane</keyword>
<keyword evidence="3" id="KW-1133">Transmembrane helix</keyword>
<dbReference type="PANTHER" id="PTHR47966">
    <property type="entry name" value="BETA-SITE APP-CLEAVING ENZYME, ISOFORM A-RELATED"/>
    <property type="match status" value="1"/>
</dbReference>
<evidence type="ECO:0000259" key="4">
    <source>
        <dbReference type="PROSITE" id="PS51767"/>
    </source>
</evidence>
<dbReference type="PROSITE" id="PS51767">
    <property type="entry name" value="PEPTIDASE_A1"/>
    <property type="match status" value="1"/>
</dbReference>
<dbReference type="CDD" id="cd05471">
    <property type="entry name" value="pepsin_like"/>
    <property type="match status" value="1"/>
</dbReference>